<keyword evidence="4" id="KW-1185">Reference proteome</keyword>
<sequence>MGSMPPESTRVAIITGGASGFGLNVATALVKRGNWRVHLLDLNGVSGLKAAKGLGAAATFHKVNVTIYSELSRAFDDIFRAEGRLDFVFGNAGIVERFNFYEQHPADKPPPELDMRVVEINLKAVYTTSYLALHYFRQSPSSDRVLVLTASCGGLYGTPGSAMYGGTKRTYRTELLSVADESPDGVVGFTRSIAGKYMDSDIRVNCICPGTVATGLLEEAAWKTFPQQYMTPIPVIVDTVLKLIDGETITDSKGYVVKSGSVFGKAVEISVNNFYFRDQPEFSDEAMATTMGSTNRDNIAPT</sequence>
<protein>
    <submittedName>
        <fullName evidence="3">Uncharacterized protein</fullName>
    </submittedName>
</protein>
<dbReference type="PRINTS" id="PR00081">
    <property type="entry name" value="GDHRDH"/>
</dbReference>
<gene>
    <name evidence="3" type="ORF">LTR24_001728</name>
</gene>
<comment type="similarity">
    <text evidence="1">Belongs to the short-chain dehydrogenases/reductases (SDR) family.</text>
</comment>
<name>A0ABR0KLX5_9EURO</name>
<proteinExistence type="inferred from homology"/>
<dbReference type="Gene3D" id="3.40.50.720">
    <property type="entry name" value="NAD(P)-binding Rossmann-like Domain"/>
    <property type="match status" value="1"/>
</dbReference>
<reference evidence="3 4" key="1">
    <citation type="submission" date="2023-08" db="EMBL/GenBank/DDBJ databases">
        <title>Black Yeasts Isolated from many extreme environments.</title>
        <authorList>
            <person name="Coleine C."/>
            <person name="Stajich J.E."/>
            <person name="Selbmann L."/>
        </authorList>
    </citation>
    <scope>NUCLEOTIDE SEQUENCE [LARGE SCALE GENOMIC DNA]</scope>
    <source>
        <strain evidence="3 4">CCFEE 5885</strain>
    </source>
</reference>
<dbReference type="EMBL" id="JAVRRG010000013">
    <property type="protein sequence ID" value="KAK5098623.1"/>
    <property type="molecule type" value="Genomic_DNA"/>
</dbReference>
<evidence type="ECO:0000313" key="3">
    <source>
        <dbReference type="EMBL" id="KAK5098623.1"/>
    </source>
</evidence>
<dbReference type="Proteomes" id="UP001345013">
    <property type="component" value="Unassembled WGS sequence"/>
</dbReference>
<accession>A0ABR0KLX5</accession>
<comment type="caution">
    <text evidence="3">The sequence shown here is derived from an EMBL/GenBank/DDBJ whole genome shotgun (WGS) entry which is preliminary data.</text>
</comment>
<dbReference type="PANTHER" id="PTHR44229">
    <property type="entry name" value="15-HYDROXYPROSTAGLANDIN DEHYDROGENASE [NAD(+)]"/>
    <property type="match status" value="1"/>
</dbReference>
<organism evidence="3 4">
    <name type="scientific">Lithohypha guttulata</name>
    <dbReference type="NCBI Taxonomy" id="1690604"/>
    <lineage>
        <taxon>Eukaryota</taxon>
        <taxon>Fungi</taxon>
        <taxon>Dikarya</taxon>
        <taxon>Ascomycota</taxon>
        <taxon>Pezizomycotina</taxon>
        <taxon>Eurotiomycetes</taxon>
        <taxon>Chaetothyriomycetidae</taxon>
        <taxon>Chaetothyriales</taxon>
        <taxon>Trichomeriaceae</taxon>
        <taxon>Lithohypha</taxon>
    </lineage>
</organism>
<dbReference type="Pfam" id="PF00106">
    <property type="entry name" value="adh_short"/>
    <property type="match status" value="1"/>
</dbReference>
<evidence type="ECO:0000313" key="4">
    <source>
        <dbReference type="Proteomes" id="UP001345013"/>
    </source>
</evidence>
<keyword evidence="2" id="KW-0560">Oxidoreductase</keyword>
<evidence type="ECO:0000256" key="2">
    <source>
        <dbReference type="ARBA" id="ARBA00023002"/>
    </source>
</evidence>
<evidence type="ECO:0000256" key="1">
    <source>
        <dbReference type="ARBA" id="ARBA00006484"/>
    </source>
</evidence>
<dbReference type="SUPFAM" id="SSF51735">
    <property type="entry name" value="NAD(P)-binding Rossmann-fold domains"/>
    <property type="match status" value="1"/>
</dbReference>
<dbReference type="InterPro" id="IPR036291">
    <property type="entry name" value="NAD(P)-bd_dom_sf"/>
</dbReference>
<dbReference type="PANTHER" id="PTHR44229:SF4">
    <property type="entry name" value="15-HYDROXYPROSTAGLANDIN DEHYDROGENASE [NAD(+)]"/>
    <property type="match status" value="1"/>
</dbReference>
<dbReference type="InterPro" id="IPR002347">
    <property type="entry name" value="SDR_fam"/>
</dbReference>